<dbReference type="AlphaFoldDB" id="A0A8S1ZWA2"/>
<evidence type="ECO:0000256" key="1">
    <source>
        <dbReference type="SAM" id="MobiDB-lite"/>
    </source>
</evidence>
<feature type="region of interest" description="Disordered" evidence="1">
    <location>
        <begin position="1"/>
        <end position="35"/>
    </location>
</feature>
<feature type="compositionally biased region" description="Low complexity" evidence="1">
    <location>
        <begin position="9"/>
        <end position="21"/>
    </location>
</feature>
<feature type="region of interest" description="Disordered" evidence="1">
    <location>
        <begin position="161"/>
        <end position="192"/>
    </location>
</feature>
<gene>
    <name evidence="2" type="ORF">AARE701A_LOCUS7667</name>
</gene>
<accession>A0A8S1ZWA2</accession>
<dbReference type="Proteomes" id="UP000682877">
    <property type="component" value="Chromosome 3"/>
</dbReference>
<sequence>MDRSTYYHSSSTPNSPASEPSSPMPPDSPKFDVERFHRWTGRSQPEVGFPLSTLTCPSVEPIYPWDKVPGNGNGPDIQPAERDFVPGKITYPKTFFARCPGSVFTKNQHWVARDMERGMRRLEAHPKDWLRYEFDKFGDMSWPLRYYCLTHDGSSCEFRLSPPDAVGPVTDEDDEDSSDGSSFDSHPDSLFY</sequence>
<name>A0A8S1ZWA2_ARAAE</name>
<dbReference type="EMBL" id="LR999453">
    <property type="protein sequence ID" value="CAE5967923.1"/>
    <property type="molecule type" value="Genomic_DNA"/>
</dbReference>
<proteinExistence type="predicted"/>
<evidence type="ECO:0000313" key="3">
    <source>
        <dbReference type="Proteomes" id="UP000682877"/>
    </source>
</evidence>
<protein>
    <submittedName>
        <fullName evidence="2">Uncharacterized protein</fullName>
    </submittedName>
</protein>
<reference evidence="2" key="1">
    <citation type="submission" date="2021-01" db="EMBL/GenBank/DDBJ databases">
        <authorList>
            <person name="Bezrukov I."/>
        </authorList>
    </citation>
    <scope>NUCLEOTIDE SEQUENCE</scope>
</reference>
<keyword evidence="3" id="KW-1185">Reference proteome</keyword>
<evidence type="ECO:0000313" key="2">
    <source>
        <dbReference type="EMBL" id="CAE5967923.1"/>
    </source>
</evidence>
<organism evidence="2 3">
    <name type="scientific">Arabidopsis arenosa</name>
    <name type="common">Sand rock-cress</name>
    <name type="synonym">Cardaminopsis arenosa</name>
    <dbReference type="NCBI Taxonomy" id="38785"/>
    <lineage>
        <taxon>Eukaryota</taxon>
        <taxon>Viridiplantae</taxon>
        <taxon>Streptophyta</taxon>
        <taxon>Embryophyta</taxon>
        <taxon>Tracheophyta</taxon>
        <taxon>Spermatophyta</taxon>
        <taxon>Magnoliopsida</taxon>
        <taxon>eudicotyledons</taxon>
        <taxon>Gunneridae</taxon>
        <taxon>Pentapetalae</taxon>
        <taxon>rosids</taxon>
        <taxon>malvids</taxon>
        <taxon>Brassicales</taxon>
        <taxon>Brassicaceae</taxon>
        <taxon>Camelineae</taxon>
        <taxon>Arabidopsis</taxon>
    </lineage>
</organism>